<dbReference type="Pfam" id="PF13561">
    <property type="entry name" value="adh_short_C2"/>
    <property type="match status" value="1"/>
</dbReference>
<keyword evidence="2" id="KW-0521">NADP</keyword>
<evidence type="ECO:0000256" key="3">
    <source>
        <dbReference type="ARBA" id="ARBA00023002"/>
    </source>
</evidence>
<feature type="domain" description="Ketoreductase" evidence="5">
    <location>
        <begin position="57"/>
        <end position="241"/>
    </location>
</feature>
<evidence type="ECO:0000256" key="2">
    <source>
        <dbReference type="ARBA" id="ARBA00022857"/>
    </source>
</evidence>
<accession>A0A167Z985</accession>
<dbReference type="InterPro" id="IPR057326">
    <property type="entry name" value="KR_dom"/>
</dbReference>
<name>A0A167Z985_9EURO</name>
<keyword evidence="3" id="KW-0560">Oxidoreductase</keyword>
<organism evidence="6 7">
    <name type="scientific">Ascosphaera apis ARSEF 7405</name>
    <dbReference type="NCBI Taxonomy" id="392613"/>
    <lineage>
        <taxon>Eukaryota</taxon>
        <taxon>Fungi</taxon>
        <taxon>Dikarya</taxon>
        <taxon>Ascomycota</taxon>
        <taxon>Pezizomycotina</taxon>
        <taxon>Eurotiomycetes</taxon>
        <taxon>Eurotiomycetidae</taxon>
        <taxon>Onygenales</taxon>
        <taxon>Ascosphaeraceae</taxon>
        <taxon>Ascosphaera</taxon>
    </lineage>
</organism>
<dbReference type="Proteomes" id="UP000242877">
    <property type="component" value="Unassembled WGS sequence"/>
</dbReference>
<comment type="similarity">
    <text evidence="1">Belongs to the short-chain dehydrogenases/reductases (SDR) family.</text>
</comment>
<dbReference type="AlphaFoldDB" id="A0A167Z985"/>
<dbReference type="EMBL" id="AZGZ01000011">
    <property type="protein sequence ID" value="KZZ92346.1"/>
    <property type="molecule type" value="Genomic_DNA"/>
</dbReference>
<reference evidence="6 7" key="1">
    <citation type="journal article" date="2016" name="Genome Biol. Evol.">
        <title>Divergent and convergent evolution of fungal pathogenicity.</title>
        <authorList>
            <person name="Shang Y."/>
            <person name="Xiao G."/>
            <person name="Zheng P."/>
            <person name="Cen K."/>
            <person name="Zhan S."/>
            <person name="Wang C."/>
        </authorList>
    </citation>
    <scope>NUCLEOTIDE SEQUENCE [LARGE SCALE GENOMIC DNA]</scope>
    <source>
        <strain evidence="6 7">ARSEF 7405</strain>
    </source>
</reference>
<protein>
    <submittedName>
        <fullName evidence="6">Versicolorin reductase</fullName>
    </submittedName>
</protein>
<evidence type="ECO:0000313" key="6">
    <source>
        <dbReference type="EMBL" id="KZZ92346.1"/>
    </source>
</evidence>
<dbReference type="InterPro" id="IPR036291">
    <property type="entry name" value="NAD(P)-bd_dom_sf"/>
</dbReference>
<evidence type="ECO:0000256" key="4">
    <source>
        <dbReference type="SAM" id="MobiDB-lite"/>
    </source>
</evidence>
<keyword evidence="7" id="KW-1185">Reference proteome</keyword>
<dbReference type="PANTHER" id="PTHR48107">
    <property type="entry name" value="NADPH-DEPENDENT ALDEHYDE REDUCTASE-LIKE PROTEIN, CHLOROPLASTIC-RELATED"/>
    <property type="match status" value="1"/>
</dbReference>
<dbReference type="InterPro" id="IPR002347">
    <property type="entry name" value="SDR_fam"/>
</dbReference>
<dbReference type="GO" id="GO:0016614">
    <property type="term" value="F:oxidoreductase activity, acting on CH-OH group of donors"/>
    <property type="evidence" value="ECO:0007669"/>
    <property type="project" value="UniProtKB-ARBA"/>
</dbReference>
<sequence length="313" mass="34723">MVDTSPHQLNPPSKRKVEDPDAEQAQKKIITTKTTSINLEKQPTMTITAECNRYTGKVALVTGSSRGIGKAIALQFAKSGADVIINYNSNHESAKQTVKEIAEMGRRAVAIQADVSDVESIKRMFEEAMRRFHRIDIVISNSGIEHFDKLEDITPEIFDKVFGVNTRGQFFVAQQAYQFIEHGGSIVLTSSVAAKLYGLPDHALYGATKAAVEAFVRNLTADFSPKKVRINAIAPGGIDSDMAGENAWRYTPGGYKGMPYEECKRRLAELNPMKRFGQPEDIAEAVDMLCSPEAHWINGNSKWLLNQRFMLVP</sequence>
<dbReference type="PRINTS" id="PR00080">
    <property type="entry name" value="SDRFAMILY"/>
</dbReference>
<evidence type="ECO:0000259" key="5">
    <source>
        <dbReference type="SMART" id="SM00822"/>
    </source>
</evidence>
<dbReference type="SUPFAM" id="SSF51735">
    <property type="entry name" value="NAD(P)-binding Rossmann-fold domains"/>
    <property type="match status" value="1"/>
</dbReference>
<dbReference type="VEuPathDB" id="FungiDB:AAP_03001"/>
<feature type="compositionally biased region" description="Polar residues" evidence="4">
    <location>
        <begin position="1"/>
        <end position="11"/>
    </location>
</feature>
<dbReference type="OrthoDB" id="47007at2759"/>
<dbReference type="FunFam" id="3.40.50.720:FF:000084">
    <property type="entry name" value="Short-chain dehydrogenase reductase"/>
    <property type="match status" value="1"/>
</dbReference>
<evidence type="ECO:0000313" key="7">
    <source>
        <dbReference type="Proteomes" id="UP000242877"/>
    </source>
</evidence>
<dbReference type="SMART" id="SM00822">
    <property type="entry name" value="PKS_KR"/>
    <property type="match status" value="1"/>
</dbReference>
<dbReference type="Gene3D" id="3.40.50.720">
    <property type="entry name" value="NAD(P)-binding Rossmann-like Domain"/>
    <property type="match status" value="1"/>
</dbReference>
<dbReference type="PRINTS" id="PR00081">
    <property type="entry name" value="GDHRDH"/>
</dbReference>
<dbReference type="PANTHER" id="PTHR48107:SF7">
    <property type="entry name" value="RE15974P"/>
    <property type="match status" value="1"/>
</dbReference>
<evidence type="ECO:0000256" key="1">
    <source>
        <dbReference type="ARBA" id="ARBA00006484"/>
    </source>
</evidence>
<feature type="region of interest" description="Disordered" evidence="4">
    <location>
        <begin position="1"/>
        <end position="23"/>
    </location>
</feature>
<proteinExistence type="inferred from homology"/>
<comment type="caution">
    <text evidence="6">The sequence shown here is derived from an EMBL/GenBank/DDBJ whole genome shotgun (WGS) entry which is preliminary data.</text>
</comment>
<gene>
    <name evidence="6" type="ORF">AAP_03001</name>
</gene>